<evidence type="ECO:0000256" key="13">
    <source>
        <dbReference type="ARBA" id="ARBA00025830"/>
    </source>
</evidence>
<comment type="function">
    <text evidence="12 14">F(1)F(0) ATP synthase produces ATP from ADP in the presence of a proton or sodium gradient. F-type ATPases consist of two structural domains, F(1) containing the extramembraneous catalytic core and F(0) containing the membrane proton channel, linked together by a central stalk and a peripheral stalk. During catalysis, ATP synthesis in the catalytic domain of F(1) is coupled via a rotary mechanism of the central stalk subunits to proton translocation.</text>
</comment>
<dbReference type="Proteomes" id="UP001281130">
    <property type="component" value="Unassembled WGS sequence"/>
</dbReference>
<evidence type="ECO:0000256" key="10">
    <source>
        <dbReference type="ARBA" id="ARBA00023136"/>
    </source>
</evidence>
<dbReference type="EMBL" id="CP007514">
    <property type="protein sequence ID" value="AHY46866.1"/>
    <property type="molecule type" value="Genomic_DNA"/>
</dbReference>
<dbReference type="InterPro" id="IPR028987">
    <property type="entry name" value="ATP_synth_B-like_membr_sf"/>
</dbReference>
<comment type="subunit">
    <text evidence="13 14">F-type ATPases have 2 components, F(1) - the catalytic core - and F(0) - the membrane proton channel. F(1) has five subunits: alpha(3), beta(3), gamma(1), delta(1), epsilon(1). F(0) has three main subunits: a(1), b(2) and c(10-14). The alpha and beta chains form an alternating ring which encloses part of the gamma chain. F(1) is attached to F(0) by a central stalk formed by the gamma and epsilon chains, while a peripheral stalk is formed by the delta and b chains.</text>
</comment>
<dbReference type="RefSeq" id="WP_051589574.1">
    <property type="nucleotide sequence ID" value="NZ_CP007514.1"/>
</dbReference>
<keyword evidence="7 14" id="KW-0375">Hydrogen ion transport</keyword>
<dbReference type="PANTHER" id="PTHR33445:SF1">
    <property type="entry name" value="ATP SYNTHASE SUBUNIT B"/>
    <property type="match status" value="1"/>
</dbReference>
<dbReference type="GO" id="GO:0045259">
    <property type="term" value="C:proton-transporting ATP synthase complex"/>
    <property type="evidence" value="ECO:0007669"/>
    <property type="project" value="UniProtKB-KW"/>
</dbReference>
<dbReference type="EMBL" id="JAWXXX010000001">
    <property type="protein sequence ID" value="MDX5894271.1"/>
    <property type="molecule type" value="Genomic_DNA"/>
</dbReference>
<name>A0A023X3U3_RUBRA</name>
<dbReference type="CDD" id="cd06503">
    <property type="entry name" value="ATP-synt_Fo_b"/>
    <property type="match status" value="1"/>
</dbReference>
<dbReference type="KEGG" id="rrd:RradSPS_1583"/>
<evidence type="ECO:0000256" key="12">
    <source>
        <dbReference type="ARBA" id="ARBA00025198"/>
    </source>
</evidence>
<comment type="function">
    <text evidence="14">Component of the F(0) channel, it forms part of the peripheral stalk, linking F(1) to F(0).</text>
</comment>
<evidence type="ECO:0000256" key="16">
    <source>
        <dbReference type="SAM" id="MobiDB-lite"/>
    </source>
</evidence>
<keyword evidence="19" id="KW-1185">Reference proteome</keyword>
<evidence type="ECO:0000256" key="11">
    <source>
        <dbReference type="ARBA" id="ARBA00023310"/>
    </source>
</evidence>
<reference evidence="17 19" key="1">
    <citation type="submission" date="2014-03" db="EMBL/GenBank/DDBJ databases">
        <title>Complete genome sequence of the Radio-Resistant Rubrobacter radiotolerans RSPS-4.</title>
        <authorList>
            <person name="Egas C.C."/>
            <person name="Barroso C.C."/>
            <person name="Froufe H.J.C."/>
            <person name="Pacheco J.J."/>
            <person name="Albuquerque L.L."/>
            <person name="da Costa M.M.S."/>
        </authorList>
    </citation>
    <scope>NUCLEOTIDE SEQUENCE [LARGE SCALE GENOMIC DNA]</scope>
    <source>
        <strain evidence="17 19">RSPS-4</strain>
    </source>
</reference>
<evidence type="ECO:0000256" key="9">
    <source>
        <dbReference type="ARBA" id="ARBA00023065"/>
    </source>
</evidence>
<evidence type="ECO:0000256" key="2">
    <source>
        <dbReference type="ARBA" id="ARBA00005513"/>
    </source>
</evidence>
<evidence type="ECO:0000313" key="18">
    <source>
        <dbReference type="EMBL" id="MDX5894271.1"/>
    </source>
</evidence>
<evidence type="ECO:0000256" key="1">
    <source>
        <dbReference type="ARBA" id="ARBA00004162"/>
    </source>
</evidence>
<keyword evidence="4 14" id="KW-1003">Cell membrane</keyword>
<dbReference type="AlphaFoldDB" id="A0A023X3U3"/>
<dbReference type="Gene3D" id="1.20.5.620">
    <property type="entry name" value="F1F0 ATP synthase subunit B, membrane domain"/>
    <property type="match status" value="1"/>
</dbReference>
<keyword evidence="9 14" id="KW-0406">Ion transport</keyword>
<keyword evidence="6 14" id="KW-0812">Transmembrane</keyword>
<dbReference type="Proteomes" id="UP000025229">
    <property type="component" value="Chromosome"/>
</dbReference>
<dbReference type="InterPro" id="IPR005864">
    <property type="entry name" value="ATP_synth_F0_bsu_bac"/>
</dbReference>
<dbReference type="eggNOG" id="COG0711">
    <property type="taxonomic scope" value="Bacteria"/>
</dbReference>
<dbReference type="InterPro" id="IPR050059">
    <property type="entry name" value="ATP_synthase_B_chain"/>
</dbReference>
<feature type="region of interest" description="Disordered" evidence="16">
    <location>
        <begin position="162"/>
        <end position="194"/>
    </location>
</feature>
<protein>
    <recommendedName>
        <fullName evidence="14">ATP synthase subunit b</fullName>
    </recommendedName>
    <alternativeName>
        <fullName evidence="14">ATP synthase F(0) sector subunit b</fullName>
    </alternativeName>
    <alternativeName>
        <fullName evidence="14">ATPase subunit I</fullName>
    </alternativeName>
    <alternativeName>
        <fullName evidence="14">F-type ATPase subunit b</fullName>
        <shortName evidence="14">F-ATPase subunit b</shortName>
    </alternativeName>
</protein>
<keyword evidence="5 14" id="KW-0138">CF(0)</keyword>
<keyword evidence="8 14" id="KW-1133">Transmembrane helix</keyword>
<dbReference type="STRING" id="42256.RradSPS_1583"/>
<organism evidence="17 19">
    <name type="scientific">Rubrobacter radiotolerans</name>
    <name type="common">Arthrobacter radiotolerans</name>
    <dbReference type="NCBI Taxonomy" id="42256"/>
    <lineage>
        <taxon>Bacteria</taxon>
        <taxon>Bacillati</taxon>
        <taxon>Actinomycetota</taxon>
        <taxon>Rubrobacteria</taxon>
        <taxon>Rubrobacterales</taxon>
        <taxon>Rubrobacteraceae</taxon>
        <taxon>Rubrobacter</taxon>
    </lineage>
</organism>
<dbReference type="Pfam" id="PF00430">
    <property type="entry name" value="ATP-synt_B"/>
    <property type="match status" value="1"/>
</dbReference>
<evidence type="ECO:0000256" key="3">
    <source>
        <dbReference type="ARBA" id="ARBA00022448"/>
    </source>
</evidence>
<dbReference type="NCBIfam" id="TIGR01144">
    <property type="entry name" value="ATP_synt_b"/>
    <property type="match status" value="1"/>
</dbReference>
<dbReference type="SUPFAM" id="SSF81573">
    <property type="entry name" value="F1F0 ATP synthase subunit B, membrane domain"/>
    <property type="match status" value="1"/>
</dbReference>
<keyword evidence="3 14" id="KW-0813">Transport</keyword>
<dbReference type="OrthoDB" id="5243669at2"/>
<dbReference type="HOGENOM" id="CLU_079215_4_1_11"/>
<evidence type="ECO:0000256" key="4">
    <source>
        <dbReference type="ARBA" id="ARBA00022475"/>
    </source>
</evidence>
<dbReference type="GO" id="GO:0005886">
    <property type="term" value="C:plasma membrane"/>
    <property type="evidence" value="ECO:0007669"/>
    <property type="project" value="UniProtKB-SubCell"/>
</dbReference>
<evidence type="ECO:0000256" key="6">
    <source>
        <dbReference type="ARBA" id="ARBA00022692"/>
    </source>
</evidence>
<dbReference type="GO" id="GO:0046933">
    <property type="term" value="F:proton-transporting ATP synthase activity, rotational mechanism"/>
    <property type="evidence" value="ECO:0007669"/>
    <property type="project" value="UniProtKB-UniRule"/>
</dbReference>
<evidence type="ECO:0000256" key="8">
    <source>
        <dbReference type="ARBA" id="ARBA00022989"/>
    </source>
</evidence>
<accession>A0A023X3U3</accession>
<comment type="subcellular location">
    <subcellularLocation>
        <location evidence="1 14">Cell membrane</location>
        <topology evidence="1 14">Single-pass membrane protein</topology>
    </subcellularLocation>
</comment>
<comment type="similarity">
    <text evidence="2 14 15">Belongs to the ATPase B chain family.</text>
</comment>
<keyword evidence="11 14" id="KW-0066">ATP synthesis</keyword>
<evidence type="ECO:0000313" key="19">
    <source>
        <dbReference type="Proteomes" id="UP000025229"/>
    </source>
</evidence>
<reference evidence="18" key="2">
    <citation type="submission" date="2023-11" db="EMBL/GenBank/DDBJ databases">
        <title>MicrobeMod: A computational toolkit for identifying prokaryotic methylation and restriction-modification with nanopore sequencing.</title>
        <authorList>
            <person name="Crits-Christoph A."/>
            <person name="Kang S.C."/>
            <person name="Lee H."/>
            <person name="Ostrov N."/>
        </authorList>
    </citation>
    <scope>NUCLEOTIDE SEQUENCE</scope>
    <source>
        <strain evidence="18">ATCC 51242</strain>
    </source>
</reference>
<evidence type="ECO:0000256" key="15">
    <source>
        <dbReference type="RuleBase" id="RU003848"/>
    </source>
</evidence>
<feature type="region of interest" description="Disordered" evidence="16">
    <location>
        <begin position="82"/>
        <end position="108"/>
    </location>
</feature>
<keyword evidence="10 14" id="KW-0472">Membrane</keyword>
<proteinExistence type="inferred from homology"/>
<evidence type="ECO:0000256" key="7">
    <source>
        <dbReference type="ARBA" id="ARBA00022781"/>
    </source>
</evidence>
<dbReference type="InterPro" id="IPR002146">
    <property type="entry name" value="ATP_synth_b/b'su_bac/chlpt"/>
</dbReference>
<sequence length="194" mass="22548">MGDETGIFDLFNTSLIFWQLVTFAILLFLLIRYVFPPIQNMINDRQRRIEQAIDEAQRTRSEAQELLAEYRRQLDEARSESRRILDESRRQAEAQRERTKQEAREEGDRIIARAREEIGRERENTLRQVRGEVADMVLAATGRVINRKLDREEHDRLIQEALNDLDSASANGGSGDRSGKVRVHRRDEAGSRSV</sequence>
<dbReference type="GO" id="GO:0046961">
    <property type="term" value="F:proton-transporting ATPase activity, rotational mechanism"/>
    <property type="evidence" value="ECO:0007669"/>
    <property type="project" value="TreeGrafter"/>
</dbReference>
<evidence type="ECO:0000256" key="5">
    <source>
        <dbReference type="ARBA" id="ARBA00022547"/>
    </source>
</evidence>
<evidence type="ECO:0000256" key="14">
    <source>
        <dbReference type="HAMAP-Rule" id="MF_01398"/>
    </source>
</evidence>
<feature type="compositionally biased region" description="Basic and acidic residues" evidence="16">
    <location>
        <begin position="185"/>
        <end position="194"/>
    </location>
</feature>
<dbReference type="PANTHER" id="PTHR33445">
    <property type="entry name" value="ATP SYNTHASE SUBUNIT B', CHLOROPLASTIC"/>
    <property type="match status" value="1"/>
</dbReference>
<dbReference type="HAMAP" id="MF_01398">
    <property type="entry name" value="ATP_synth_b_bprime"/>
    <property type="match status" value="1"/>
</dbReference>
<evidence type="ECO:0000313" key="17">
    <source>
        <dbReference type="EMBL" id="AHY46866.1"/>
    </source>
</evidence>
<feature type="transmembrane region" description="Helical" evidence="14">
    <location>
        <begin position="15"/>
        <end position="35"/>
    </location>
</feature>
<gene>
    <name evidence="14 18" type="primary">atpF</name>
    <name evidence="17" type="ORF">RradSPS_1583</name>
    <name evidence="18" type="ORF">SIL72_09570</name>
</gene>